<protein>
    <submittedName>
        <fullName evidence="3">Tetratricopeptide repeat protein</fullName>
    </submittedName>
</protein>
<feature type="compositionally biased region" description="Polar residues" evidence="2">
    <location>
        <begin position="648"/>
        <end position="658"/>
    </location>
</feature>
<dbReference type="InterPro" id="IPR011990">
    <property type="entry name" value="TPR-like_helical_dom_sf"/>
</dbReference>
<dbReference type="PROSITE" id="PS50005">
    <property type="entry name" value="TPR"/>
    <property type="match status" value="1"/>
</dbReference>
<dbReference type="AlphaFoldDB" id="A0A5M6DAQ1"/>
<sequence length="664" mass="73200">MPDPGSFLDRRRPLVTSLFPLRHRDRCLRTCTFVAVLAAPMLSPLQSQSDEPASQEIRNDQNSGDIQSAYESLVRLHETTRQDNSVDFVVLARKAEGQLDAEQVRSLYRMAAQSLTRSEPSADHADRRLLIRMAAATRLEAPEQVTPILTDALAELSQPGIQASTARETSLVQISLRSAWSHLTRSEPAAAERLYVAILELLGRRISAEDPPAATWDSQRALAMLGRGWATAMQADKADQAAQRLQEFIDAYPTHADAARAQAMRIRCLKSAGNEAAWKESIAEFLQRWPNDPTAPEIVAELLAESDPERSELQQVVIRWLDRDGDLDRWPLELVGHALILRGDSLPAERYAALQRRAATESSDGRIIAMVLNAFSDSGRDAASERIAAAVIGGSIEQPTPMSMEAACRWAARTQRWTLLALAAETVNLLPGEADARTIHVDRLLAEALLQTGRGDLACTWWAWVVDVRGATDFASLLRCAETAVADAPIDEATRRLDRVRRCIQDSDGRLQAKTHLIDLLDADLAIRRLDFDRARTLFDAVVRAPGTTAALRGRAQWMIGETYFLQHRFADAIDAYRRVDGLDPGGEFAPASLVQAGKAFEQLGRTRDAGVCYGTLMERFADSSYATEARHRMAVLSGRAETAPAGQDSSSRDSQPAGSRLRR</sequence>
<feature type="repeat" description="TPR" evidence="1">
    <location>
        <begin position="554"/>
        <end position="587"/>
    </location>
</feature>
<accession>A0A5M6DAQ1</accession>
<organism evidence="3 4">
    <name type="scientific">Roseiconus nitratireducens</name>
    <dbReference type="NCBI Taxonomy" id="2605748"/>
    <lineage>
        <taxon>Bacteria</taxon>
        <taxon>Pseudomonadati</taxon>
        <taxon>Planctomycetota</taxon>
        <taxon>Planctomycetia</taxon>
        <taxon>Pirellulales</taxon>
        <taxon>Pirellulaceae</taxon>
        <taxon>Roseiconus</taxon>
    </lineage>
</organism>
<evidence type="ECO:0000256" key="1">
    <source>
        <dbReference type="PROSITE-ProRule" id="PRU00339"/>
    </source>
</evidence>
<dbReference type="SUPFAM" id="SSF48452">
    <property type="entry name" value="TPR-like"/>
    <property type="match status" value="1"/>
</dbReference>
<evidence type="ECO:0000313" key="4">
    <source>
        <dbReference type="Proteomes" id="UP000324479"/>
    </source>
</evidence>
<reference evidence="3 4" key="1">
    <citation type="submission" date="2019-08" db="EMBL/GenBank/DDBJ databases">
        <authorList>
            <person name="Dhanesh K."/>
            <person name="Kumar G."/>
            <person name="Sasikala C."/>
            <person name="Venkata Ramana C."/>
        </authorList>
    </citation>
    <scope>NUCLEOTIDE SEQUENCE [LARGE SCALE GENOMIC DNA]</scope>
    <source>
        <strain evidence="3 4">JC645</strain>
    </source>
</reference>
<dbReference type="InterPro" id="IPR019734">
    <property type="entry name" value="TPR_rpt"/>
</dbReference>
<keyword evidence="1" id="KW-0802">TPR repeat</keyword>
<evidence type="ECO:0000313" key="3">
    <source>
        <dbReference type="EMBL" id="KAA5543606.1"/>
    </source>
</evidence>
<proteinExistence type="predicted"/>
<feature type="region of interest" description="Disordered" evidence="2">
    <location>
        <begin position="638"/>
        <end position="664"/>
    </location>
</feature>
<keyword evidence="4" id="KW-1185">Reference proteome</keyword>
<comment type="caution">
    <text evidence="3">The sequence shown here is derived from an EMBL/GenBank/DDBJ whole genome shotgun (WGS) entry which is preliminary data.</text>
</comment>
<dbReference type="Gene3D" id="1.25.40.10">
    <property type="entry name" value="Tetratricopeptide repeat domain"/>
    <property type="match status" value="2"/>
</dbReference>
<name>A0A5M6DAQ1_9BACT</name>
<evidence type="ECO:0000256" key="2">
    <source>
        <dbReference type="SAM" id="MobiDB-lite"/>
    </source>
</evidence>
<dbReference type="Proteomes" id="UP000324479">
    <property type="component" value="Unassembled WGS sequence"/>
</dbReference>
<dbReference type="EMBL" id="VWOX01000005">
    <property type="protein sequence ID" value="KAA5543606.1"/>
    <property type="molecule type" value="Genomic_DNA"/>
</dbReference>
<dbReference type="Pfam" id="PF13174">
    <property type="entry name" value="TPR_6"/>
    <property type="match status" value="1"/>
</dbReference>
<gene>
    <name evidence="3" type="ORF">FYK55_10355</name>
</gene>